<organism evidence="1 2">
    <name type="scientific">Lentibacillus salicampi</name>
    <dbReference type="NCBI Taxonomy" id="175306"/>
    <lineage>
        <taxon>Bacteria</taxon>
        <taxon>Bacillati</taxon>
        <taxon>Bacillota</taxon>
        <taxon>Bacilli</taxon>
        <taxon>Bacillales</taxon>
        <taxon>Bacillaceae</taxon>
        <taxon>Lentibacillus</taxon>
    </lineage>
</organism>
<dbReference type="EMBL" id="SRHY01000023">
    <property type="protein sequence ID" value="TFJ92377.1"/>
    <property type="molecule type" value="Genomic_DNA"/>
</dbReference>
<sequence length="70" mass="8344">MAKRKNPWTEDKIARYYKEGRGSGELAHYKPWLTVVREFYADDIYYEDSVKKVKISEEDKSLFSFLSILC</sequence>
<dbReference type="AlphaFoldDB" id="A0A4Y9AB01"/>
<dbReference type="SUPFAM" id="SSF52980">
    <property type="entry name" value="Restriction endonuclease-like"/>
    <property type="match status" value="1"/>
</dbReference>
<evidence type="ECO:0000313" key="2">
    <source>
        <dbReference type="Proteomes" id="UP000298484"/>
    </source>
</evidence>
<dbReference type="Gene3D" id="3.40.1350.10">
    <property type="match status" value="1"/>
</dbReference>
<keyword evidence="2" id="KW-1185">Reference proteome</keyword>
<proteinExistence type="predicted"/>
<dbReference type="InterPro" id="IPR011335">
    <property type="entry name" value="Restrct_endonuc-II-like"/>
</dbReference>
<dbReference type="InterPro" id="IPR011856">
    <property type="entry name" value="tRNA_endonuc-like_dom_sf"/>
</dbReference>
<dbReference type="GO" id="GO:0003676">
    <property type="term" value="F:nucleic acid binding"/>
    <property type="evidence" value="ECO:0007669"/>
    <property type="project" value="InterPro"/>
</dbReference>
<dbReference type="Proteomes" id="UP000298484">
    <property type="component" value="Unassembled WGS sequence"/>
</dbReference>
<accession>A0A4Y9AB01</accession>
<dbReference type="OrthoDB" id="5291587at2"/>
<reference evidence="1 2" key="1">
    <citation type="submission" date="2019-03" db="EMBL/GenBank/DDBJ databases">
        <title>Genome sequence of Lentibacillus salicampi ATCC BAA-719.</title>
        <authorList>
            <person name="Maclea K.S."/>
            <person name="Simoes Junior M."/>
        </authorList>
    </citation>
    <scope>NUCLEOTIDE SEQUENCE [LARGE SCALE GENOMIC DNA]</scope>
    <source>
        <strain evidence="1 2">ATCC BAA-719</strain>
    </source>
</reference>
<dbReference type="RefSeq" id="WP_135110527.1">
    <property type="nucleotide sequence ID" value="NZ_SRHY01000023.1"/>
</dbReference>
<comment type="caution">
    <text evidence="1">The sequence shown here is derived from an EMBL/GenBank/DDBJ whole genome shotgun (WGS) entry which is preliminary data.</text>
</comment>
<gene>
    <name evidence="1" type="ORF">E4U82_12555</name>
</gene>
<name>A0A4Y9AB01_9BACI</name>
<protein>
    <submittedName>
        <fullName evidence="1">Uncharacterized protein</fullName>
    </submittedName>
</protein>
<evidence type="ECO:0000313" key="1">
    <source>
        <dbReference type="EMBL" id="TFJ92377.1"/>
    </source>
</evidence>